<keyword evidence="3" id="KW-1185">Reference proteome</keyword>
<name>A0AAD5R5R7_PARTN</name>
<dbReference type="Proteomes" id="UP001196413">
    <property type="component" value="Unassembled WGS sequence"/>
</dbReference>
<proteinExistence type="predicted"/>
<dbReference type="AlphaFoldDB" id="A0AAD5R5R7"/>
<dbReference type="EMBL" id="JAHQIW010006515">
    <property type="protein sequence ID" value="KAJ1369359.1"/>
    <property type="molecule type" value="Genomic_DNA"/>
</dbReference>
<organism evidence="2 3">
    <name type="scientific">Parelaphostrongylus tenuis</name>
    <name type="common">Meningeal worm</name>
    <dbReference type="NCBI Taxonomy" id="148309"/>
    <lineage>
        <taxon>Eukaryota</taxon>
        <taxon>Metazoa</taxon>
        <taxon>Ecdysozoa</taxon>
        <taxon>Nematoda</taxon>
        <taxon>Chromadorea</taxon>
        <taxon>Rhabditida</taxon>
        <taxon>Rhabditina</taxon>
        <taxon>Rhabditomorpha</taxon>
        <taxon>Strongyloidea</taxon>
        <taxon>Metastrongylidae</taxon>
        <taxon>Parelaphostrongylus</taxon>
    </lineage>
</organism>
<feature type="region of interest" description="Disordered" evidence="1">
    <location>
        <begin position="1"/>
        <end position="26"/>
    </location>
</feature>
<sequence length="93" mass="10797">MDVLDPEVVDHAEMAEQDGKSTPTDPYKNEYFNYYDSFVEHWYEPAIESSKFGFDRYDESGSIIHQLKSQFGYGLSKVNGSDIYVDLSDCMRF</sequence>
<evidence type="ECO:0000313" key="3">
    <source>
        <dbReference type="Proteomes" id="UP001196413"/>
    </source>
</evidence>
<feature type="compositionally biased region" description="Basic and acidic residues" evidence="1">
    <location>
        <begin position="8"/>
        <end position="19"/>
    </location>
</feature>
<accession>A0AAD5R5R7</accession>
<evidence type="ECO:0000256" key="1">
    <source>
        <dbReference type="SAM" id="MobiDB-lite"/>
    </source>
</evidence>
<protein>
    <submittedName>
        <fullName evidence="2">Uncharacterized protein</fullName>
    </submittedName>
</protein>
<comment type="caution">
    <text evidence="2">The sequence shown here is derived from an EMBL/GenBank/DDBJ whole genome shotgun (WGS) entry which is preliminary data.</text>
</comment>
<gene>
    <name evidence="2" type="ORF">KIN20_030797</name>
</gene>
<evidence type="ECO:0000313" key="2">
    <source>
        <dbReference type="EMBL" id="KAJ1369359.1"/>
    </source>
</evidence>
<reference evidence="2" key="1">
    <citation type="submission" date="2021-06" db="EMBL/GenBank/DDBJ databases">
        <title>Parelaphostrongylus tenuis whole genome reference sequence.</title>
        <authorList>
            <person name="Garwood T.J."/>
            <person name="Larsen P.A."/>
            <person name="Fountain-Jones N.M."/>
            <person name="Garbe J.R."/>
            <person name="Macchietto M.G."/>
            <person name="Kania S.A."/>
            <person name="Gerhold R.W."/>
            <person name="Richards J.E."/>
            <person name="Wolf T.M."/>
        </authorList>
    </citation>
    <scope>NUCLEOTIDE SEQUENCE</scope>
    <source>
        <strain evidence="2">MNPRO001-30</strain>
        <tissue evidence="2">Meninges</tissue>
    </source>
</reference>